<keyword evidence="2" id="KW-0472">Membrane</keyword>
<evidence type="ECO:0000259" key="3">
    <source>
        <dbReference type="Pfam" id="PF23951"/>
    </source>
</evidence>
<dbReference type="Pfam" id="PF23951">
    <property type="entry name" value="DUF7282"/>
    <property type="match status" value="2"/>
</dbReference>
<dbReference type="InterPro" id="IPR055706">
    <property type="entry name" value="Slg1/2_DUF7282"/>
</dbReference>
<dbReference type="EMBL" id="FOZS01000001">
    <property type="protein sequence ID" value="SFS33179.1"/>
    <property type="molecule type" value="Genomic_DNA"/>
</dbReference>
<keyword evidence="2" id="KW-1133">Transmembrane helix</keyword>
<keyword evidence="5" id="KW-1185">Reference proteome</keyword>
<dbReference type="AlphaFoldDB" id="A0A1I6NZ32"/>
<feature type="region of interest" description="Disordered" evidence="1">
    <location>
        <begin position="352"/>
        <end position="381"/>
    </location>
</feature>
<proteinExistence type="predicted"/>
<dbReference type="Gene3D" id="2.60.40.10">
    <property type="entry name" value="Immunoglobulins"/>
    <property type="match status" value="1"/>
</dbReference>
<organism evidence="4 5">
    <name type="scientific">Halostagnicola kamekurae</name>
    <dbReference type="NCBI Taxonomy" id="619731"/>
    <lineage>
        <taxon>Archaea</taxon>
        <taxon>Methanobacteriati</taxon>
        <taxon>Methanobacteriota</taxon>
        <taxon>Stenosarchaea group</taxon>
        <taxon>Halobacteria</taxon>
        <taxon>Halobacteriales</taxon>
        <taxon>Natrialbaceae</taxon>
        <taxon>Halostagnicola</taxon>
    </lineage>
</organism>
<evidence type="ECO:0000313" key="5">
    <source>
        <dbReference type="Proteomes" id="UP000199199"/>
    </source>
</evidence>
<evidence type="ECO:0000256" key="1">
    <source>
        <dbReference type="SAM" id="MobiDB-lite"/>
    </source>
</evidence>
<name>A0A1I6NZ32_9EURY</name>
<evidence type="ECO:0000313" key="4">
    <source>
        <dbReference type="EMBL" id="SFS33179.1"/>
    </source>
</evidence>
<accession>A0A1I6NZ32</accession>
<feature type="region of interest" description="Disordered" evidence="1">
    <location>
        <begin position="401"/>
        <end position="425"/>
    </location>
</feature>
<feature type="transmembrane region" description="Helical" evidence="2">
    <location>
        <begin position="72"/>
        <end position="93"/>
    </location>
</feature>
<gene>
    <name evidence="4" type="ORF">SAMN04488556_0215</name>
</gene>
<feature type="domain" description="DUF7282" evidence="3">
    <location>
        <begin position="107"/>
        <end position="214"/>
    </location>
</feature>
<reference evidence="5" key="1">
    <citation type="submission" date="2016-10" db="EMBL/GenBank/DDBJ databases">
        <authorList>
            <person name="Varghese N."/>
            <person name="Submissions S."/>
        </authorList>
    </citation>
    <scope>NUCLEOTIDE SEQUENCE [LARGE SCALE GENOMIC DNA]</scope>
    <source>
        <strain evidence="5">DSM 22427</strain>
    </source>
</reference>
<dbReference type="Proteomes" id="UP000199199">
    <property type="component" value="Unassembled WGS sequence"/>
</dbReference>
<evidence type="ECO:0000256" key="2">
    <source>
        <dbReference type="SAM" id="Phobius"/>
    </source>
</evidence>
<sequence>MNVHYMKIVAVSDRFLAKPSHERTYDKPTGAITTRRDAIGSPNELDVLRSRGPKGEYPVDSEEMRSRPEFGAVKRIVAILLALAVVLAAGVVIGQAPTLFGVDDPDASIEFDDQEGDGTNVTIEAVSLSEGGFVVVSDSTGTTLGVSDYLESGEHRNVTVNRTADDGELLGQLTATAHRDSTNNETYAYNQTGGEEDQPYLEEGYPVSDIASVTMADRDDAVGDSFTVESIDAPASATTTGTIEVTGEIRNPTDDLDQQQVDLRIDGEVLEQRLLELEPDETREVTFDVDTNGTEPGEQTIGVYTEADGAIETIDLEFDGTPSVEPTNGTDTNVTADAITPVTGFLAVEQAAGDDQSDPLGTSEQLSPGDHENITVELDESVGADEELILVLYEGDPSEIDEATRVEHEDGTPIESEFTVGELDG</sequence>
<keyword evidence="2" id="KW-0812">Transmembrane</keyword>
<protein>
    <submittedName>
        <fullName evidence="4">CARDB protein</fullName>
    </submittedName>
</protein>
<feature type="compositionally biased region" description="Basic and acidic residues" evidence="1">
    <location>
        <begin position="402"/>
        <end position="411"/>
    </location>
</feature>
<dbReference type="InterPro" id="IPR013783">
    <property type="entry name" value="Ig-like_fold"/>
</dbReference>
<feature type="domain" description="DUF7282" evidence="3">
    <location>
        <begin position="327"/>
        <end position="403"/>
    </location>
</feature>